<dbReference type="AlphaFoldDB" id="A0A0M2V8Z9"/>
<feature type="domain" description="MotA/TolQ/ExbB proton channel" evidence="8">
    <location>
        <begin position="63"/>
        <end position="166"/>
    </location>
</feature>
<dbReference type="STRING" id="336831.WG68_02960"/>
<keyword evidence="5 7" id="KW-0472">Membrane</keyword>
<evidence type="ECO:0000313" key="10">
    <source>
        <dbReference type="Proteomes" id="UP000034228"/>
    </source>
</evidence>
<accession>A0A0M2V8Z9</accession>
<keyword evidence="10" id="KW-1185">Reference proteome</keyword>
<organism evidence="9 10">
    <name type="scientific">Arsukibacterium ikkense</name>
    <dbReference type="NCBI Taxonomy" id="336831"/>
    <lineage>
        <taxon>Bacteria</taxon>
        <taxon>Pseudomonadati</taxon>
        <taxon>Pseudomonadota</taxon>
        <taxon>Gammaproteobacteria</taxon>
        <taxon>Chromatiales</taxon>
        <taxon>Chromatiaceae</taxon>
        <taxon>Arsukibacterium</taxon>
    </lineage>
</organism>
<dbReference type="InterPro" id="IPR002898">
    <property type="entry name" value="MotA_ExbB_proton_chnl"/>
</dbReference>
<comment type="similarity">
    <text evidence="6">Belongs to the exbB/tolQ family.</text>
</comment>
<evidence type="ECO:0000259" key="8">
    <source>
        <dbReference type="Pfam" id="PF01618"/>
    </source>
</evidence>
<dbReference type="PANTHER" id="PTHR30625:SF18">
    <property type="entry name" value="TONB2 ENERGY TRANSDUCTION SYSTEM INNER MEMBRANE COMPONENT EXBB"/>
    <property type="match status" value="1"/>
</dbReference>
<reference evidence="9 10" key="1">
    <citation type="submission" date="2015-03" db="EMBL/GenBank/DDBJ databases">
        <title>Draft genome sequences of two protease-producing strains of Arsukibacterium isolated from two cold and alkaline environments.</title>
        <authorList>
            <person name="Lylloff J.E."/>
            <person name="Skov L.B."/>
            <person name="Jepsen M."/>
            <person name="Hallin P.F."/>
            <person name="Sorensen S.J."/>
            <person name="Stougaard P."/>
            <person name="Glaring M.A."/>
        </authorList>
    </citation>
    <scope>NUCLEOTIDE SEQUENCE [LARGE SCALE GENOMIC DNA]</scope>
    <source>
        <strain evidence="9 10">GCM72</strain>
    </source>
</reference>
<dbReference type="Proteomes" id="UP000034228">
    <property type="component" value="Unassembled WGS sequence"/>
</dbReference>
<evidence type="ECO:0000313" key="9">
    <source>
        <dbReference type="EMBL" id="KKO46914.1"/>
    </source>
</evidence>
<evidence type="ECO:0000256" key="1">
    <source>
        <dbReference type="ARBA" id="ARBA00004651"/>
    </source>
</evidence>
<dbReference type="InterPro" id="IPR050790">
    <property type="entry name" value="ExbB/TolQ_transport"/>
</dbReference>
<dbReference type="PATRIC" id="fig|336831.14.peg.3747"/>
<evidence type="ECO:0000256" key="7">
    <source>
        <dbReference type="SAM" id="Phobius"/>
    </source>
</evidence>
<feature type="transmembrane region" description="Helical" evidence="7">
    <location>
        <begin position="95"/>
        <end position="118"/>
    </location>
</feature>
<keyword evidence="4 7" id="KW-1133">Transmembrane helix</keyword>
<keyword evidence="3 7" id="KW-0812">Transmembrane</keyword>
<dbReference type="Pfam" id="PF01618">
    <property type="entry name" value="MotA_ExbB"/>
    <property type="match status" value="1"/>
</dbReference>
<feature type="transmembrane region" description="Helical" evidence="7">
    <location>
        <begin position="130"/>
        <end position="153"/>
    </location>
</feature>
<keyword evidence="2" id="KW-1003">Cell membrane</keyword>
<comment type="caution">
    <text evidence="9">The sequence shown here is derived from an EMBL/GenBank/DDBJ whole genome shotgun (WGS) entry which is preliminary data.</text>
</comment>
<evidence type="ECO:0000256" key="4">
    <source>
        <dbReference type="ARBA" id="ARBA00022989"/>
    </source>
</evidence>
<sequence>MITQLVGLWESVQDFIHTGGNVLYVVAVVLFIMWFLMLERYWYVSAVFPKIKQDIIARWDARADTTSWYAHKIRDTWISEATNNLDQRMLLIKTLVAMCPLVGLLGTVTGMIAVFDIMATQGTGNPRTMAAGISMATIPTMAGMVAALSGLFFSSRLEVKVKREKADLVDSLPHH</sequence>
<keyword evidence="6" id="KW-0813">Transport</keyword>
<protein>
    <submittedName>
        <fullName evidence="9">Biopolymer transporter ExbB</fullName>
    </submittedName>
</protein>
<dbReference type="EMBL" id="LAHO01000002">
    <property type="protein sequence ID" value="KKO46914.1"/>
    <property type="molecule type" value="Genomic_DNA"/>
</dbReference>
<evidence type="ECO:0000256" key="5">
    <source>
        <dbReference type="ARBA" id="ARBA00023136"/>
    </source>
</evidence>
<dbReference type="RefSeq" id="WP_046556161.1">
    <property type="nucleotide sequence ID" value="NZ_LAHO01000002.1"/>
</dbReference>
<keyword evidence="6" id="KW-0653">Protein transport</keyword>
<evidence type="ECO:0000256" key="3">
    <source>
        <dbReference type="ARBA" id="ARBA00022692"/>
    </source>
</evidence>
<feature type="transmembrane region" description="Helical" evidence="7">
    <location>
        <begin position="22"/>
        <end position="43"/>
    </location>
</feature>
<dbReference type="PANTHER" id="PTHR30625">
    <property type="entry name" value="PROTEIN TOLQ"/>
    <property type="match status" value="1"/>
</dbReference>
<dbReference type="GO" id="GO:0017038">
    <property type="term" value="P:protein import"/>
    <property type="evidence" value="ECO:0007669"/>
    <property type="project" value="TreeGrafter"/>
</dbReference>
<dbReference type="GO" id="GO:0005886">
    <property type="term" value="C:plasma membrane"/>
    <property type="evidence" value="ECO:0007669"/>
    <property type="project" value="UniProtKB-SubCell"/>
</dbReference>
<evidence type="ECO:0000256" key="2">
    <source>
        <dbReference type="ARBA" id="ARBA00022475"/>
    </source>
</evidence>
<proteinExistence type="inferred from homology"/>
<name>A0A0M2V8Z9_9GAMM</name>
<evidence type="ECO:0000256" key="6">
    <source>
        <dbReference type="RuleBase" id="RU004057"/>
    </source>
</evidence>
<gene>
    <name evidence="9" type="ORF">WG68_02960</name>
</gene>
<dbReference type="OrthoDB" id="4045at2"/>
<comment type="subcellular location">
    <subcellularLocation>
        <location evidence="1">Cell membrane</location>
        <topology evidence="1">Multi-pass membrane protein</topology>
    </subcellularLocation>
    <subcellularLocation>
        <location evidence="6">Membrane</location>
        <topology evidence="6">Multi-pass membrane protein</topology>
    </subcellularLocation>
</comment>